<comment type="caution">
    <text evidence="1">The sequence shown here is derived from an EMBL/GenBank/DDBJ whole genome shotgun (WGS) entry which is preliminary data.</text>
</comment>
<evidence type="ECO:0000313" key="1">
    <source>
        <dbReference type="EMBL" id="PSL21904.1"/>
    </source>
</evidence>
<name>A0A2P8FJK6_9RHOB</name>
<sequence length="434" mass="49321">MKLFSTDKESASHTAALALQMLTRRLPNMRRDQPEDLPEEGNWTYRDLQERLQIPINTATADQVQSDETKERGLFLARQEMWEELDDQIRTHDQNRATTTAGTPLADLMIFGARSDVVRAAEHALLHGRPAKDSDFFSGIEALEYVLEDYPDSYALALIVAHMHIDIGWAWRGAAAKDDVREVNREAFHAHFDRAADILGRFCPKKHYSPALSSARCALLPGRPHPANRLCAEFEELIALDPQNPRHMRALGNYLLPRWYGDFGQLDLQARRIAAQTYDLWGAGGYAWVWFDALLVDPTGLEMLEIDYFLDGICDALDRTNDQHVANLMAAHLFRSWQTARGQYYEDGLRQELPPALRQGFDRVVREHLREIHPLIWGHAEIGFENTSRIISKDRLAQKGKEIALHAIAMPFLSGLQAGQTVYFTPDGITEINP</sequence>
<dbReference type="RefSeq" id="WP_133169901.1">
    <property type="nucleotide sequence ID" value="NZ_PYGJ01000001.1"/>
</dbReference>
<dbReference type="Proteomes" id="UP000240418">
    <property type="component" value="Unassembled WGS sequence"/>
</dbReference>
<gene>
    <name evidence="1" type="ORF">CLV88_101328</name>
</gene>
<reference evidence="1 2" key="1">
    <citation type="submission" date="2018-03" db="EMBL/GenBank/DDBJ databases">
        <title>Genomic Encyclopedia of Archaeal and Bacterial Type Strains, Phase II (KMG-II): from individual species to whole genera.</title>
        <authorList>
            <person name="Goeker M."/>
        </authorList>
    </citation>
    <scope>NUCLEOTIDE SEQUENCE [LARGE SCALE GENOMIC DNA]</scope>
    <source>
        <strain evidence="1 2">DSM 100673</strain>
    </source>
</reference>
<protein>
    <recommendedName>
        <fullName evidence="3">DUF4034 domain-containing protein</fullName>
    </recommendedName>
</protein>
<evidence type="ECO:0008006" key="3">
    <source>
        <dbReference type="Google" id="ProtNLM"/>
    </source>
</evidence>
<accession>A0A2P8FJK6</accession>
<dbReference type="AlphaFoldDB" id="A0A2P8FJK6"/>
<dbReference type="OrthoDB" id="7734559at2"/>
<keyword evidence="2" id="KW-1185">Reference proteome</keyword>
<proteinExistence type="predicted"/>
<dbReference type="EMBL" id="PYGJ01000001">
    <property type="protein sequence ID" value="PSL21904.1"/>
    <property type="molecule type" value="Genomic_DNA"/>
</dbReference>
<organism evidence="1 2">
    <name type="scientific">Shimia abyssi</name>
    <dbReference type="NCBI Taxonomy" id="1662395"/>
    <lineage>
        <taxon>Bacteria</taxon>
        <taxon>Pseudomonadati</taxon>
        <taxon>Pseudomonadota</taxon>
        <taxon>Alphaproteobacteria</taxon>
        <taxon>Rhodobacterales</taxon>
        <taxon>Roseobacteraceae</taxon>
    </lineage>
</organism>
<evidence type="ECO:0000313" key="2">
    <source>
        <dbReference type="Proteomes" id="UP000240418"/>
    </source>
</evidence>